<dbReference type="Proteomes" id="UP001205105">
    <property type="component" value="Unassembled WGS sequence"/>
</dbReference>
<dbReference type="InterPro" id="IPR036883">
    <property type="entry name" value="PDCD5-like_sf"/>
</dbReference>
<dbReference type="InterPro" id="IPR044697">
    <property type="entry name" value="UGlyAH_cupin_C"/>
</dbReference>
<dbReference type="EMBL" id="JADXDR010000083">
    <property type="protein sequence ID" value="KAI7840236.1"/>
    <property type="molecule type" value="Genomic_DNA"/>
</dbReference>
<dbReference type="SUPFAM" id="SSF46950">
    <property type="entry name" value="Double-stranded DNA-binding domain"/>
    <property type="match status" value="1"/>
</dbReference>
<keyword evidence="5" id="KW-1185">Reference proteome</keyword>
<feature type="compositionally biased region" description="Basic and acidic residues" evidence="2">
    <location>
        <begin position="25"/>
        <end position="34"/>
    </location>
</feature>
<dbReference type="InterPro" id="IPR017627">
    <property type="entry name" value="UGHY"/>
</dbReference>
<dbReference type="SUPFAM" id="SSF51182">
    <property type="entry name" value="RmlC-like cupins"/>
    <property type="match status" value="1"/>
</dbReference>
<evidence type="ECO:0000313" key="4">
    <source>
        <dbReference type="EMBL" id="KAI7840236.1"/>
    </source>
</evidence>
<reference evidence="4" key="1">
    <citation type="submission" date="2020-11" db="EMBL/GenBank/DDBJ databases">
        <title>Chlorella ohadii genome sequencing and assembly.</title>
        <authorList>
            <person name="Murik O."/>
            <person name="Treves H."/>
            <person name="Kedem I."/>
            <person name="Shotland Y."/>
            <person name="Kaplan A."/>
        </authorList>
    </citation>
    <scope>NUCLEOTIDE SEQUENCE</scope>
    <source>
        <strain evidence="4">1</strain>
    </source>
</reference>
<dbReference type="AlphaFoldDB" id="A0AAD5DNK4"/>
<organism evidence="4 5">
    <name type="scientific">Chlorella ohadii</name>
    <dbReference type="NCBI Taxonomy" id="2649997"/>
    <lineage>
        <taxon>Eukaryota</taxon>
        <taxon>Viridiplantae</taxon>
        <taxon>Chlorophyta</taxon>
        <taxon>core chlorophytes</taxon>
        <taxon>Trebouxiophyceae</taxon>
        <taxon>Chlorellales</taxon>
        <taxon>Chlorellaceae</taxon>
        <taxon>Chlorella clade</taxon>
        <taxon>Chlorella</taxon>
    </lineage>
</organism>
<feature type="region of interest" description="Disordered" evidence="2">
    <location>
        <begin position="1"/>
        <end position="34"/>
    </location>
</feature>
<dbReference type="Gene3D" id="2.60.120.10">
    <property type="entry name" value="Jelly Rolls"/>
    <property type="match status" value="1"/>
</dbReference>
<evidence type="ECO:0000313" key="5">
    <source>
        <dbReference type="Proteomes" id="UP001205105"/>
    </source>
</evidence>
<evidence type="ECO:0000259" key="3">
    <source>
        <dbReference type="Pfam" id="PF07883"/>
    </source>
</evidence>
<accession>A0AAD5DNK4</accession>
<dbReference type="Gene3D" id="1.10.8.140">
    <property type="entry name" value="PDCD5-like"/>
    <property type="match status" value="1"/>
</dbReference>
<dbReference type="NCBIfam" id="TIGR03214">
    <property type="entry name" value="ura-cupin"/>
    <property type="match status" value="1"/>
</dbReference>
<evidence type="ECO:0000256" key="2">
    <source>
        <dbReference type="SAM" id="MobiDB-lite"/>
    </source>
</evidence>
<sequence>MAQLMQQQGGGAGAPKSAEEMQAAEEQREAAEEQRRAMLVNLMQPAARDRLARISLVKPDKARAIEDMLIMAARRGQIQEKVSEPRLIELLEQVSEQTEKKTKVTIQRRRGALDDDWLASFCLPRVCARPDNNKTPAMSMSMLGTRDRASDSWPAAAAVAAVAAAARQSSWDYSSLLAPQRFAGIAFDDLPGFTRSVYERNYALVSPESFVFAGNPGWTNATTAHIISPAVGANFAMLLADMKAHSRGERPPESHERFIFVLDGVVEVVAGSERVTLHADDFAYIPAHLKHTVTSSNGAGLLLFERRYALKGTSPRFVHGGTQAQPVLPVPGEVFQLRKLLPQTADYDFNVHVMDFLPGEYLNVKEVHYNQHGLLLLQGKGIYRLGNDWYPVQAGDAIWMAPYVPQWYAALGTSESRYILYKDTTVDPLHA</sequence>
<dbReference type="CDD" id="cd02212">
    <property type="entry name" value="cupin_UGlyAH_C"/>
    <property type="match status" value="1"/>
</dbReference>
<dbReference type="Pfam" id="PF01984">
    <property type="entry name" value="dsDNA_bind"/>
    <property type="match status" value="1"/>
</dbReference>
<evidence type="ECO:0000256" key="1">
    <source>
        <dbReference type="ARBA" id="ARBA00010490"/>
    </source>
</evidence>
<proteinExistence type="inferred from homology"/>
<gene>
    <name evidence="4" type="ORF">COHA_006018</name>
</gene>
<dbReference type="InterPro" id="IPR014710">
    <property type="entry name" value="RmlC-like_jellyroll"/>
</dbReference>
<dbReference type="InterPro" id="IPR011051">
    <property type="entry name" value="RmlC_Cupin_sf"/>
</dbReference>
<dbReference type="Pfam" id="PF07883">
    <property type="entry name" value="Cupin_2"/>
    <property type="match status" value="1"/>
</dbReference>
<dbReference type="GO" id="GO:0003677">
    <property type="term" value="F:DNA binding"/>
    <property type="evidence" value="ECO:0007669"/>
    <property type="project" value="InterPro"/>
</dbReference>
<dbReference type="PANTHER" id="PTHR34571">
    <property type="entry name" value="(S)-UREIDOGLYCINE AMINOHYDROLASE"/>
    <property type="match status" value="1"/>
</dbReference>
<protein>
    <recommendedName>
        <fullName evidence="3">Cupin type-2 domain-containing protein</fullName>
    </recommendedName>
</protein>
<comment type="caution">
    <text evidence="4">The sequence shown here is derived from an EMBL/GenBank/DDBJ whole genome shotgun (WGS) entry which is preliminary data.</text>
</comment>
<dbReference type="GO" id="GO:0071522">
    <property type="term" value="F:ureidoglycine aminohydrolase activity"/>
    <property type="evidence" value="ECO:0007669"/>
    <property type="project" value="InterPro"/>
</dbReference>
<name>A0AAD5DNK4_9CHLO</name>
<comment type="similarity">
    <text evidence="1">Belongs to the PDCD5 family.</text>
</comment>
<dbReference type="PANTHER" id="PTHR34571:SF1">
    <property type="entry name" value="(S)-UREIDOGLYCINE AMINOHYDROLASE"/>
    <property type="match status" value="1"/>
</dbReference>
<dbReference type="InterPro" id="IPR013096">
    <property type="entry name" value="Cupin_2"/>
</dbReference>
<feature type="domain" description="Cupin type-2" evidence="3">
    <location>
        <begin position="247"/>
        <end position="294"/>
    </location>
</feature>
<dbReference type="InterPro" id="IPR002836">
    <property type="entry name" value="PDCD5-like"/>
</dbReference>